<evidence type="ECO:0000256" key="3">
    <source>
        <dbReference type="ARBA" id="ARBA00022741"/>
    </source>
</evidence>
<accession>C1MP31</accession>
<dbReference type="STRING" id="564608.C1MP31"/>
<dbReference type="InterPro" id="IPR018485">
    <property type="entry name" value="FGGY_C"/>
</dbReference>
<dbReference type="PANTHER" id="PTHR43095">
    <property type="entry name" value="SUGAR KINASE"/>
    <property type="match status" value="1"/>
</dbReference>
<comment type="similarity">
    <text evidence="1">Belongs to the FGGY kinase family.</text>
</comment>
<dbReference type="CDD" id="cd07809">
    <property type="entry name" value="ASKHA_NBD_FGGY_BaXK-like"/>
    <property type="match status" value="1"/>
</dbReference>
<dbReference type="PIRSF" id="PIRSF000538">
    <property type="entry name" value="GlpK"/>
    <property type="match status" value="1"/>
</dbReference>
<reference evidence="8 9" key="1">
    <citation type="journal article" date="2009" name="Science">
        <title>Green evolution and dynamic adaptations revealed by genomes of the marine picoeukaryotes Micromonas.</title>
        <authorList>
            <person name="Worden A.Z."/>
            <person name="Lee J.H."/>
            <person name="Mock T."/>
            <person name="Rouze P."/>
            <person name="Simmons M.P."/>
            <person name="Aerts A.L."/>
            <person name="Allen A.E."/>
            <person name="Cuvelier M.L."/>
            <person name="Derelle E."/>
            <person name="Everett M.V."/>
            <person name="Foulon E."/>
            <person name="Grimwood J."/>
            <person name="Gundlach H."/>
            <person name="Henrissat B."/>
            <person name="Napoli C."/>
            <person name="McDonald S.M."/>
            <person name="Parker M.S."/>
            <person name="Rombauts S."/>
            <person name="Salamov A."/>
            <person name="Von Dassow P."/>
            <person name="Badger J.H."/>
            <person name="Coutinho P.M."/>
            <person name="Demir E."/>
            <person name="Dubchak I."/>
            <person name="Gentemann C."/>
            <person name="Eikrem W."/>
            <person name="Gready J.E."/>
            <person name="John U."/>
            <person name="Lanier W."/>
            <person name="Lindquist E.A."/>
            <person name="Lucas S."/>
            <person name="Mayer K.F."/>
            <person name="Moreau H."/>
            <person name="Not F."/>
            <person name="Otillar R."/>
            <person name="Panaud O."/>
            <person name="Pangilinan J."/>
            <person name="Paulsen I."/>
            <person name="Piegu B."/>
            <person name="Poliakov A."/>
            <person name="Robbens S."/>
            <person name="Schmutz J."/>
            <person name="Toulza E."/>
            <person name="Wyss T."/>
            <person name="Zelensky A."/>
            <person name="Zhou K."/>
            <person name="Armbrust E.V."/>
            <person name="Bhattacharya D."/>
            <person name="Goodenough U.W."/>
            <person name="Van de Peer Y."/>
            <person name="Grigoriev I.V."/>
        </authorList>
    </citation>
    <scope>NUCLEOTIDE SEQUENCE [LARGE SCALE GENOMIC DNA]</scope>
    <source>
        <strain evidence="8 9">CCMP1545</strain>
    </source>
</reference>
<dbReference type="InterPro" id="IPR050406">
    <property type="entry name" value="FGGY_Carb_Kinase"/>
</dbReference>
<dbReference type="GO" id="GO:0005524">
    <property type="term" value="F:ATP binding"/>
    <property type="evidence" value="ECO:0007669"/>
    <property type="project" value="UniProtKB-KW"/>
</dbReference>
<sequence length="552" mass="58027">MSSLARTAAIAAAAFDTAPHRRRGRRHRGRVVVARAKASAASNAADKAKSKATYALGVDVGTQGTKAILYDLDARAVAGRGAKSYGLLPNASANAAEQDPATWLDGVRVAVKNALADARATPDAIACVGVSGQQHGMVCLDAEGAVVRPAKLWCDTESAAEATELGKMFGWNMQAGFTASKVRWLKNVEPQNWERTKTVCLPHDYVNYFMTGEMHMERGDASGIGVMDMEAREIDEAKCDAVDARFFETLPKLLPPDVEWGKVTPDAGAFLGLPAGIPVSVGSGDNMMSALGAGCVNEGRLVVSLGTSGTLFGYNAETVPDPTAAIQPFCDATGGYLPLLCSMNCTRVVGEARQAFGGGRSHEELAEEAKSVPPGSGGVRFLPYLVGERSPNWPHAMGTLTGLRPGSLCTPGVVYNAAMEGATYALLGGLKRMSELGLSPPTELAVVGGGSKSKRWRQIIADAFDTRVTWPVEPETAALGAALQAAALVSGASTRAFVEENPPAYADDVSEPNPDAAAAHAENYEEFVREGEALFGPEIVCDVRGEYDEVYA</sequence>
<evidence type="ECO:0000313" key="8">
    <source>
        <dbReference type="EMBL" id="EEH58860.1"/>
    </source>
</evidence>
<dbReference type="PANTHER" id="PTHR43095:SF5">
    <property type="entry name" value="XYLULOSE KINASE"/>
    <property type="match status" value="1"/>
</dbReference>
<dbReference type="InterPro" id="IPR018484">
    <property type="entry name" value="FGGY_N"/>
</dbReference>
<keyword evidence="2" id="KW-0808">Transferase</keyword>
<feature type="domain" description="Carbohydrate kinase FGGY C-terminal" evidence="7">
    <location>
        <begin position="301"/>
        <end position="487"/>
    </location>
</feature>
<dbReference type="Proteomes" id="UP000001876">
    <property type="component" value="Unassembled WGS sequence"/>
</dbReference>
<evidence type="ECO:0000256" key="2">
    <source>
        <dbReference type="ARBA" id="ARBA00022679"/>
    </source>
</evidence>
<dbReference type="AlphaFoldDB" id="C1MP31"/>
<feature type="domain" description="Carbohydrate kinase FGGY N-terminal" evidence="6">
    <location>
        <begin position="54"/>
        <end position="292"/>
    </location>
</feature>
<organism evidence="9">
    <name type="scientific">Micromonas pusilla (strain CCMP1545)</name>
    <name type="common">Picoplanktonic green alga</name>
    <dbReference type="NCBI Taxonomy" id="564608"/>
    <lineage>
        <taxon>Eukaryota</taxon>
        <taxon>Viridiplantae</taxon>
        <taxon>Chlorophyta</taxon>
        <taxon>Mamiellophyceae</taxon>
        <taxon>Mamiellales</taxon>
        <taxon>Mamiellaceae</taxon>
        <taxon>Micromonas</taxon>
    </lineage>
</organism>
<dbReference type="GO" id="GO:0005997">
    <property type="term" value="P:xylulose metabolic process"/>
    <property type="evidence" value="ECO:0007669"/>
    <property type="project" value="InterPro"/>
</dbReference>
<dbReference type="InterPro" id="IPR000577">
    <property type="entry name" value="Carb_kinase_FGGY"/>
</dbReference>
<proteinExistence type="inferred from homology"/>
<dbReference type="Pfam" id="PF02782">
    <property type="entry name" value="FGGY_C"/>
    <property type="match status" value="1"/>
</dbReference>
<dbReference type="KEGG" id="mpp:MICPUCDRAFT_32199"/>
<dbReference type="Pfam" id="PF00370">
    <property type="entry name" value="FGGY_N"/>
    <property type="match status" value="1"/>
</dbReference>
<dbReference type="Gene3D" id="3.30.420.40">
    <property type="match status" value="2"/>
</dbReference>
<evidence type="ECO:0000256" key="4">
    <source>
        <dbReference type="ARBA" id="ARBA00022777"/>
    </source>
</evidence>
<dbReference type="GO" id="GO:0004856">
    <property type="term" value="F:D-xylulokinase activity"/>
    <property type="evidence" value="ECO:0007669"/>
    <property type="project" value="InterPro"/>
</dbReference>
<keyword evidence="4" id="KW-0418">Kinase</keyword>
<evidence type="ECO:0000313" key="9">
    <source>
        <dbReference type="Proteomes" id="UP000001876"/>
    </source>
</evidence>
<name>C1MP31_MICPC</name>
<protein>
    <submittedName>
        <fullName evidence="8">Predicted protein</fullName>
    </submittedName>
</protein>
<keyword evidence="3" id="KW-0547">Nucleotide-binding</keyword>
<dbReference type="OMA" id="RVHTFCH"/>
<gene>
    <name evidence="8" type="ORF">MICPUCDRAFT_32199</name>
</gene>
<dbReference type="NCBIfam" id="TIGR01312">
    <property type="entry name" value="XylB"/>
    <property type="match status" value="1"/>
</dbReference>
<dbReference type="RefSeq" id="XP_003057215.1">
    <property type="nucleotide sequence ID" value="XM_003057169.1"/>
</dbReference>
<dbReference type="SUPFAM" id="SSF53067">
    <property type="entry name" value="Actin-like ATPase domain"/>
    <property type="match status" value="2"/>
</dbReference>
<dbReference type="InterPro" id="IPR043129">
    <property type="entry name" value="ATPase_NBD"/>
</dbReference>
<evidence type="ECO:0000256" key="1">
    <source>
        <dbReference type="ARBA" id="ARBA00009156"/>
    </source>
</evidence>
<evidence type="ECO:0000259" key="7">
    <source>
        <dbReference type="Pfam" id="PF02782"/>
    </source>
</evidence>
<evidence type="ECO:0000259" key="6">
    <source>
        <dbReference type="Pfam" id="PF00370"/>
    </source>
</evidence>
<dbReference type="GeneID" id="9682188"/>
<keyword evidence="5" id="KW-0067">ATP-binding</keyword>
<dbReference type="InterPro" id="IPR006000">
    <property type="entry name" value="Xylulokinase"/>
</dbReference>
<keyword evidence="9" id="KW-1185">Reference proteome</keyword>
<dbReference type="eggNOG" id="KOG2531">
    <property type="taxonomic scope" value="Eukaryota"/>
</dbReference>
<dbReference type="EMBL" id="GG663737">
    <property type="protein sequence ID" value="EEH58860.1"/>
    <property type="molecule type" value="Genomic_DNA"/>
</dbReference>
<evidence type="ECO:0000256" key="5">
    <source>
        <dbReference type="ARBA" id="ARBA00022840"/>
    </source>
</evidence>
<dbReference type="OrthoDB" id="1728974at2759"/>